<dbReference type="InterPro" id="IPR013815">
    <property type="entry name" value="ATP_grasp_subdomain_1"/>
</dbReference>
<dbReference type="Pfam" id="PF02655">
    <property type="entry name" value="ATP-grasp_3"/>
    <property type="match status" value="1"/>
</dbReference>
<comment type="caution">
    <text evidence="6">The sequence shown here is derived from an EMBL/GenBank/DDBJ whole genome shotgun (WGS) entry which is preliminary data.</text>
</comment>
<keyword evidence="7" id="KW-1185">Reference proteome</keyword>
<evidence type="ECO:0000313" key="7">
    <source>
        <dbReference type="Proteomes" id="UP001597041"/>
    </source>
</evidence>
<evidence type="ECO:0000256" key="1">
    <source>
        <dbReference type="ARBA" id="ARBA00022598"/>
    </source>
</evidence>
<dbReference type="Gene3D" id="3.30.470.20">
    <property type="entry name" value="ATP-grasp fold, B domain"/>
    <property type="match status" value="1"/>
</dbReference>
<sequence length="320" mass="36834">MNILVSSAGRRVKIVQYLKEHLDKINGKVIAVDCDEKAPALYFADEKDIVPRVDNEHYLEELMNICRKYKVDAILSLIDPELEMLAANRKFFDELDIKLILSSFEMLTIGYDKQATYNYLLEKGIPSVPTFSNVKSVEEKIDSNLLNFPFIVKPQKGSASIGIKVANNLEELNKLFEEEDNLIIQPFYKDKEFGIDVYVDLIDGHLVDFFIKEKICMRSGETDKSIAIHSREISSLIENFVAKTDFRGQIDIDCFEYEGKYYISEINPRFGGGYPHAHEAGVNFMKYIIQNMNNSVNKKYTSYNYEAGNIMMKYDNVKLI</sequence>
<feature type="domain" description="ATP-grasp" evidence="5">
    <location>
        <begin position="118"/>
        <end position="293"/>
    </location>
</feature>
<gene>
    <name evidence="6" type="ORF">ACFQ19_00085</name>
</gene>
<dbReference type="InterPro" id="IPR048764">
    <property type="entry name" value="PylC_N"/>
</dbReference>
<dbReference type="EMBL" id="JBHTKK010000001">
    <property type="protein sequence ID" value="MFD1064409.1"/>
    <property type="molecule type" value="Genomic_DNA"/>
</dbReference>
<accession>A0ABW3NC97</accession>
<dbReference type="Gene3D" id="3.30.1490.20">
    <property type="entry name" value="ATP-grasp fold, A domain"/>
    <property type="match status" value="1"/>
</dbReference>
<name>A0ABW3NC97_9BACI</name>
<keyword evidence="2 4" id="KW-0547">Nucleotide-binding</keyword>
<dbReference type="PANTHER" id="PTHR43055">
    <property type="entry name" value="FORMATE-DEPENDENT PHOSPHORIBOSYLGLYCINAMIDE FORMYLTRANSFERASE"/>
    <property type="match status" value="1"/>
</dbReference>
<evidence type="ECO:0000256" key="2">
    <source>
        <dbReference type="ARBA" id="ARBA00022741"/>
    </source>
</evidence>
<proteinExistence type="predicted"/>
<dbReference type="Proteomes" id="UP001597041">
    <property type="component" value="Unassembled WGS sequence"/>
</dbReference>
<dbReference type="Gene3D" id="3.40.50.20">
    <property type="match status" value="1"/>
</dbReference>
<dbReference type="PANTHER" id="PTHR43055:SF1">
    <property type="entry name" value="FORMATE-DEPENDENT PHOSPHORIBOSYLGLYCINAMIDE FORMYLTRANSFERASE"/>
    <property type="match status" value="1"/>
</dbReference>
<dbReference type="Pfam" id="PF21360">
    <property type="entry name" value="PylC-like_N"/>
    <property type="match status" value="1"/>
</dbReference>
<keyword evidence="3 4" id="KW-0067">ATP-binding</keyword>
<dbReference type="NCBIfam" id="NF009406">
    <property type="entry name" value="PRK12767.1-5"/>
    <property type="match status" value="1"/>
</dbReference>
<dbReference type="PROSITE" id="PS50975">
    <property type="entry name" value="ATP_GRASP"/>
    <property type="match status" value="1"/>
</dbReference>
<keyword evidence="1" id="KW-0436">Ligase</keyword>
<evidence type="ECO:0000256" key="3">
    <source>
        <dbReference type="ARBA" id="ARBA00022840"/>
    </source>
</evidence>
<evidence type="ECO:0000313" key="6">
    <source>
        <dbReference type="EMBL" id="MFD1064409.1"/>
    </source>
</evidence>
<evidence type="ECO:0000256" key="4">
    <source>
        <dbReference type="PROSITE-ProRule" id="PRU00409"/>
    </source>
</evidence>
<dbReference type="InterPro" id="IPR003806">
    <property type="entry name" value="ATP-grasp_PylC-type"/>
</dbReference>
<protein>
    <submittedName>
        <fullName evidence="6">ATP-grasp domain-containing protein</fullName>
    </submittedName>
</protein>
<reference evidence="7" key="1">
    <citation type="journal article" date="2019" name="Int. J. Syst. Evol. Microbiol.">
        <title>The Global Catalogue of Microorganisms (GCM) 10K type strain sequencing project: providing services to taxonomists for standard genome sequencing and annotation.</title>
        <authorList>
            <consortium name="The Broad Institute Genomics Platform"/>
            <consortium name="The Broad Institute Genome Sequencing Center for Infectious Disease"/>
            <person name="Wu L."/>
            <person name="Ma J."/>
        </authorList>
    </citation>
    <scope>NUCLEOTIDE SEQUENCE [LARGE SCALE GENOMIC DNA]</scope>
    <source>
        <strain evidence="7">CCUG 56608</strain>
    </source>
</reference>
<dbReference type="InterPro" id="IPR011761">
    <property type="entry name" value="ATP-grasp"/>
</dbReference>
<dbReference type="SUPFAM" id="SSF56059">
    <property type="entry name" value="Glutathione synthetase ATP-binding domain-like"/>
    <property type="match status" value="1"/>
</dbReference>
<organism evidence="6 7">
    <name type="scientific">Oceanobacillus locisalsi</name>
    <dbReference type="NCBI Taxonomy" id="546107"/>
    <lineage>
        <taxon>Bacteria</taxon>
        <taxon>Bacillati</taxon>
        <taxon>Bacillota</taxon>
        <taxon>Bacilli</taxon>
        <taxon>Bacillales</taxon>
        <taxon>Bacillaceae</taxon>
        <taxon>Oceanobacillus</taxon>
    </lineage>
</organism>
<evidence type="ECO:0000259" key="5">
    <source>
        <dbReference type="PROSITE" id="PS50975"/>
    </source>
</evidence>
<dbReference type="RefSeq" id="WP_379589807.1">
    <property type="nucleotide sequence ID" value="NZ_JBHTKK010000001.1"/>
</dbReference>